<evidence type="ECO:0000313" key="8">
    <source>
        <dbReference type="EMBL" id="OGI46609.1"/>
    </source>
</evidence>
<dbReference type="AlphaFoldDB" id="A0A1F6TNH6"/>
<comment type="subcellular location">
    <subcellularLocation>
        <location evidence="1 6">Cell membrane</location>
        <topology evidence="1 6">Multi-pass membrane protein</topology>
    </subcellularLocation>
</comment>
<dbReference type="InterPro" id="IPR032816">
    <property type="entry name" value="VTT_dom"/>
</dbReference>
<feature type="transmembrane region" description="Helical" evidence="6">
    <location>
        <begin position="180"/>
        <end position="200"/>
    </location>
</feature>
<keyword evidence="4 6" id="KW-1133">Transmembrane helix</keyword>
<feature type="transmembrane region" description="Helical" evidence="6">
    <location>
        <begin position="68"/>
        <end position="93"/>
    </location>
</feature>
<dbReference type="Proteomes" id="UP000178885">
    <property type="component" value="Unassembled WGS sequence"/>
</dbReference>
<evidence type="ECO:0000256" key="1">
    <source>
        <dbReference type="ARBA" id="ARBA00004651"/>
    </source>
</evidence>
<evidence type="ECO:0000256" key="5">
    <source>
        <dbReference type="ARBA" id="ARBA00023136"/>
    </source>
</evidence>
<feature type="transmembrane region" description="Helical" evidence="6">
    <location>
        <begin position="121"/>
        <end position="144"/>
    </location>
</feature>
<protein>
    <recommendedName>
        <fullName evidence="6">TVP38/TMEM64 family membrane protein</fullName>
    </recommendedName>
</protein>
<keyword evidence="2 6" id="KW-1003">Cell membrane</keyword>
<keyword evidence="5 6" id="KW-0472">Membrane</keyword>
<feature type="transmembrane region" description="Helical" evidence="6">
    <location>
        <begin position="6"/>
        <end position="24"/>
    </location>
</feature>
<gene>
    <name evidence="8" type="ORF">A2151_07070</name>
</gene>
<comment type="caution">
    <text evidence="8">The sequence shown here is derived from an EMBL/GenBank/DDBJ whole genome shotgun (WGS) entry which is preliminary data.</text>
</comment>
<organism evidence="8 9">
    <name type="scientific">Candidatus Muproteobacteria bacterium RBG_16_65_34</name>
    <dbReference type="NCBI Taxonomy" id="1817760"/>
    <lineage>
        <taxon>Bacteria</taxon>
        <taxon>Pseudomonadati</taxon>
        <taxon>Pseudomonadota</taxon>
        <taxon>Candidatus Muproteobacteria</taxon>
    </lineage>
</organism>
<name>A0A1F6TNH6_9PROT</name>
<evidence type="ECO:0000256" key="4">
    <source>
        <dbReference type="ARBA" id="ARBA00022989"/>
    </source>
</evidence>
<feature type="domain" description="VTT" evidence="7">
    <location>
        <begin position="56"/>
        <end position="172"/>
    </location>
</feature>
<dbReference type="EMBL" id="MFSU01000078">
    <property type="protein sequence ID" value="OGI46609.1"/>
    <property type="molecule type" value="Genomic_DNA"/>
</dbReference>
<evidence type="ECO:0000259" key="7">
    <source>
        <dbReference type="Pfam" id="PF09335"/>
    </source>
</evidence>
<feature type="transmembrane region" description="Helical" evidence="6">
    <location>
        <begin position="36"/>
        <end position="56"/>
    </location>
</feature>
<keyword evidence="3 6" id="KW-0812">Transmembrane</keyword>
<evidence type="ECO:0000256" key="6">
    <source>
        <dbReference type="RuleBase" id="RU366058"/>
    </source>
</evidence>
<accession>A0A1F6TNH6</accession>
<reference evidence="8 9" key="1">
    <citation type="journal article" date="2016" name="Nat. Commun.">
        <title>Thousands of microbial genomes shed light on interconnected biogeochemical processes in an aquifer system.</title>
        <authorList>
            <person name="Anantharaman K."/>
            <person name="Brown C.T."/>
            <person name="Hug L.A."/>
            <person name="Sharon I."/>
            <person name="Castelle C.J."/>
            <person name="Probst A.J."/>
            <person name="Thomas B.C."/>
            <person name="Singh A."/>
            <person name="Wilkins M.J."/>
            <person name="Karaoz U."/>
            <person name="Brodie E.L."/>
            <person name="Williams K.H."/>
            <person name="Hubbard S.S."/>
            <person name="Banfield J.F."/>
        </authorList>
    </citation>
    <scope>NUCLEOTIDE SEQUENCE [LARGE SCALE GENOMIC DNA]</scope>
</reference>
<sequence length="230" mass="25939">MIATVVAGASYLLYASGLIDLFLSKERMLNFIERHRTYAVFLFIGLQALQVLAAPIPGEVTGFAGGVLFGTVWGVVYSTIGLTIGSWLAFMLARLLGRPLVERLVSGDTIRRYDYVMKHKGLFLAFLLFLIPGFPKDYLCYLLGLGHMSQRNFLIVSVPGRLLGTVLLTMGGTYLRDERWGALFTVVGLSLLIVLIVMVYRERLERLFKRMQALQRLKAMIARRKLRDRS</sequence>
<dbReference type="Pfam" id="PF09335">
    <property type="entry name" value="VTT_dom"/>
    <property type="match status" value="1"/>
</dbReference>
<evidence type="ECO:0000313" key="9">
    <source>
        <dbReference type="Proteomes" id="UP000178885"/>
    </source>
</evidence>
<comment type="similarity">
    <text evidence="6">Belongs to the TVP38/TMEM64 family.</text>
</comment>
<dbReference type="InterPro" id="IPR015414">
    <property type="entry name" value="TMEM64"/>
</dbReference>
<proteinExistence type="inferred from homology"/>
<dbReference type="GO" id="GO:0005886">
    <property type="term" value="C:plasma membrane"/>
    <property type="evidence" value="ECO:0007669"/>
    <property type="project" value="UniProtKB-SubCell"/>
</dbReference>
<evidence type="ECO:0000256" key="3">
    <source>
        <dbReference type="ARBA" id="ARBA00022692"/>
    </source>
</evidence>
<dbReference type="STRING" id="1817760.A2151_07070"/>
<evidence type="ECO:0000256" key="2">
    <source>
        <dbReference type="ARBA" id="ARBA00022475"/>
    </source>
</evidence>
<dbReference type="PANTHER" id="PTHR12677:SF59">
    <property type="entry name" value="GOLGI APPARATUS MEMBRANE PROTEIN TVP38-RELATED"/>
    <property type="match status" value="1"/>
</dbReference>
<dbReference type="PANTHER" id="PTHR12677">
    <property type="entry name" value="GOLGI APPARATUS MEMBRANE PROTEIN TVP38-RELATED"/>
    <property type="match status" value="1"/>
</dbReference>